<evidence type="ECO:0000256" key="1">
    <source>
        <dbReference type="SAM" id="MobiDB-lite"/>
    </source>
</evidence>
<dbReference type="PANTHER" id="PTHR43805">
    <property type="entry name" value="GLYCEROPHOSPHORYL DIESTER PHOSPHODIESTERASE"/>
    <property type="match status" value="1"/>
</dbReference>
<dbReference type="EMBL" id="JBHUEE010000007">
    <property type="protein sequence ID" value="MFD1718764.1"/>
    <property type="molecule type" value="Genomic_DNA"/>
</dbReference>
<evidence type="ECO:0000313" key="3">
    <source>
        <dbReference type="EMBL" id="MFD1718764.1"/>
    </source>
</evidence>
<protein>
    <submittedName>
        <fullName evidence="3">Glycerophosphodiester phosphodiesterase</fullName>
    </submittedName>
</protein>
<dbReference type="Proteomes" id="UP001597277">
    <property type="component" value="Unassembled WGS sequence"/>
</dbReference>
<dbReference type="Pfam" id="PF03009">
    <property type="entry name" value="GDPD"/>
    <property type="match status" value="2"/>
</dbReference>
<name>A0ABW4L7D9_9MICO</name>
<reference evidence="4" key="1">
    <citation type="journal article" date="2019" name="Int. J. Syst. Evol. Microbiol.">
        <title>The Global Catalogue of Microorganisms (GCM) 10K type strain sequencing project: providing services to taxonomists for standard genome sequencing and annotation.</title>
        <authorList>
            <consortium name="The Broad Institute Genomics Platform"/>
            <consortium name="The Broad Institute Genome Sequencing Center for Infectious Disease"/>
            <person name="Wu L."/>
            <person name="Ma J."/>
        </authorList>
    </citation>
    <scope>NUCLEOTIDE SEQUENCE [LARGE SCALE GENOMIC DNA]</scope>
    <source>
        <strain evidence="4">JCM 17130</strain>
    </source>
</reference>
<organism evidence="3 4">
    <name type="scientific">Georgenia deserti</name>
    <dbReference type="NCBI Taxonomy" id="2093781"/>
    <lineage>
        <taxon>Bacteria</taxon>
        <taxon>Bacillati</taxon>
        <taxon>Actinomycetota</taxon>
        <taxon>Actinomycetes</taxon>
        <taxon>Micrococcales</taxon>
        <taxon>Bogoriellaceae</taxon>
        <taxon>Georgenia</taxon>
    </lineage>
</organism>
<dbReference type="InterPro" id="IPR030395">
    <property type="entry name" value="GP_PDE_dom"/>
</dbReference>
<keyword evidence="4" id="KW-1185">Reference proteome</keyword>
<accession>A0ABW4L7D9</accession>
<dbReference type="InterPro" id="IPR017946">
    <property type="entry name" value="PLC-like_Pdiesterase_TIM-brl"/>
</dbReference>
<dbReference type="Gene3D" id="3.20.20.190">
    <property type="entry name" value="Phosphatidylinositol (PI) phosphodiesterase"/>
    <property type="match status" value="1"/>
</dbReference>
<dbReference type="RefSeq" id="WP_388007712.1">
    <property type="nucleotide sequence ID" value="NZ_JBHUEE010000007.1"/>
</dbReference>
<feature type="domain" description="GP-PDE" evidence="2">
    <location>
        <begin position="18"/>
        <end position="258"/>
    </location>
</feature>
<dbReference type="SUPFAM" id="SSF51695">
    <property type="entry name" value="PLC-like phosphodiesterases"/>
    <property type="match status" value="1"/>
</dbReference>
<evidence type="ECO:0000313" key="4">
    <source>
        <dbReference type="Proteomes" id="UP001597277"/>
    </source>
</evidence>
<dbReference type="PANTHER" id="PTHR43805:SF1">
    <property type="entry name" value="GP-PDE DOMAIN-CONTAINING PROTEIN"/>
    <property type="match status" value="1"/>
</dbReference>
<dbReference type="PROSITE" id="PS50007">
    <property type="entry name" value="PIPLC_X_DOMAIN"/>
    <property type="match status" value="1"/>
</dbReference>
<gene>
    <name evidence="3" type="ORF">ACFSE6_13025</name>
</gene>
<dbReference type="PROSITE" id="PS51704">
    <property type="entry name" value="GP_PDE"/>
    <property type="match status" value="1"/>
</dbReference>
<sequence length="294" mass="31108">MVTWTVHPSRRYGSHPGPWAFAHRGGSALAPENTMLAFERAVGLGLNYLETDVRVTADGVPIAFHDRTLDRVTGLRGRVATQSWDALSRTLILGSEPVLRLDDLLAAFPDACLTLDIKEARAVRPVIEAIHRTRSADRVCVAGGWDAWLAAIADACGPALTTALGWRALTGLLGAARLGVRPPRGLATGPFAHVGVDYGRLPMLADARTGARLVEMAADLGIGVVAWTVDDAATAHRLIDAGVAGVITDRPDVLREVLIARGRWVPRGSAARRSVPSGDRFSGADGDELVGAPS</sequence>
<evidence type="ECO:0000259" key="2">
    <source>
        <dbReference type="PROSITE" id="PS51704"/>
    </source>
</evidence>
<comment type="caution">
    <text evidence="3">The sequence shown here is derived from an EMBL/GenBank/DDBJ whole genome shotgun (WGS) entry which is preliminary data.</text>
</comment>
<proteinExistence type="predicted"/>
<feature type="region of interest" description="Disordered" evidence="1">
    <location>
        <begin position="270"/>
        <end position="294"/>
    </location>
</feature>